<reference evidence="2 3" key="1">
    <citation type="submission" date="2016-08" db="EMBL/GenBank/DDBJ databases">
        <authorList>
            <person name="Seilhamer J.J."/>
        </authorList>
    </citation>
    <scope>NUCLEOTIDE SEQUENCE [LARGE SCALE GENOMIC DNA]</scope>
    <source>
        <strain evidence="2 3">ANC 4874</strain>
    </source>
</reference>
<evidence type="ECO:0000313" key="2">
    <source>
        <dbReference type="EMBL" id="SCC70841.1"/>
    </source>
</evidence>
<dbReference type="OrthoDB" id="784829at2"/>
<dbReference type="RefSeq" id="WP_092717349.1">
    <property type="nucleotide sequence ID" value="NZ_FMBK01000001.1"/>
</dbReference>
<organism evidence="2 3">
    <name type="scientific">Acinetobacter albensis</name>
    <dbReference type="NCBI Taxonomy" id="1673609"/>
    <lineage>
        <taxon>Bacteria</taxon>
        <taxon>Pseudomonadati</taxon>
        <taxon>Pseudomonadota</taxon>
        <taxon>Gammaproteobacteria</taxon>
        <taxon>Moraxellales</taxon>
        <taxon>Moraxellaceae</taxon>
        <taxon>Acinetobacter</taxon>
    </lineage>
</organism>
<accession>A0A1C4GST0</accession>
<proteinExistence type="predicted"/>
<protein>
    <submittedName>
        <fullName evidence="2">Uncharcterized protein, DUF927 family</fullName>
    </submittedName>
</protein>
<name>A0A1C4GST0_9GAMM</name>
<dbReference type="EMBL" id="FMBK01000001">
    <property type="protein sequence ID" value="SCC70841.1"/>
    <property type="molecule type" value="Genomic_DNA"/>
</dbReference>
<feature type="domain" description="DUF927" evidence="1">
    <location>
        <begin position="258"/>
        <end position="535"/>
    </location>
</feature>
<dbReference type="Pfam" id="PF06048">
    <property type="entry name" value="DUF927"/>
    <property type="match status" value="1"/>
</dbReference>
<sequence>MNNTAQNFQHDLDKPSNILAQCTLFKQQEIAHLNHSIIERFGNPLQPIYVDQSHIEIDGMSYDQPLILPIVNGQLEIVQCAVLQDAKRVSIIPDGLAKGFASYGDFDQDKPVIITHNLETFFKIAQTGYAVVLVVLPILCNAKQTALKPFDFEQIQFVIKQLSQAGFKQLYLPVRPEHIQLEAFQSLEKNTPVRLLNQYQKIMDAEFLTELLKTDSKEEVTAFLDEAIEQLPKLSFLPKGHLAKPFKMDDGAFLHILDNGLYLIKEKRDEEGQLKQTRTFICHSAIILGEARSLNNDNWKRVLQFHDKDNTLHRLLIPYEHFMGEAQEALKIIANHGLMPPRQAYKKNVFINYIQDYPIEQRFRCVDRAGWHGSCFATPNKTYGNSEDEELLFHSDSKSPYTVSGSFEEWQELSRLIEPHALAVLAFSSAFSGQLVLPLGAESGGFHIYGSSTDGKSTVTKASCSIWGNPKHISKSWRTTDNALENEAELRNDSFLNLDELRQAVPKAVSDIVYMLTGGQGKARSTKAGKNRDAKQFSLMYTSTGEVTLEEHLRRGSIELDAGLLLRFAHIPSDAGKGYGVFDCINYGTAPQDIGNRINELASQHYGHAGIKWLEYLTQDKDAVMQKAQALLDSFVEQHTHIKNGQASRVLRRFALVATAGELATQAGITGWTQGRAFEAVAYCFNTWLGNLGNGENMEETKTLEHIKAFFEANGTSRFEDLTVIRQADGEVIRPRINNRVGYYDPEDKVYLVSPTMFKKEMCIGMNEASVKKALIKHGWIKEFIEGDKKLYVKKCSNNLPDGTRPRMMHFSAEAMQSLDNET</sequence>
<evidence type="ECO:0000259" key="1">
    <source>
        <dbReference type="Pfam" id="PF06048"/>
    </source>
</evidence>
<gene>
    <name evidence="2" type="ORF">GA0116959_101185</name>
</gene>
<evidence type="ECO:0000313" key="3">
    <source>
        <dbReference type="Proteomes" id="UP000243661"/>
    </source>
</evidence>
<dbReference type="Proteomes" id="UP000243661">
    <property type="component" value="Unassembled WGS sequence"/>
</dbReference>
<dbReference type="AlphaFoldDB" id="A0A1C4GST0"/>
<dbReference type="InterPro" id="IPR009270">
    <property type="entry name" value="DUF927"/>
</dbReference>